<dbReference type="EMBL" id="JACHHO010000001">
    <property type="protein sequence ID" value="MBB5203983.1"/>
    <property type="molecule type" value="Genomic_DNA"/>
</dbReference>
<dbReference type="PANTHER" id="PTHR33908:SF3">
    <property type="entry name" value="UNDECAPRENYL PHOSPHATE-ALPHA-4-AMINO-4-DEOXY-L-ARABINOSE ARABINOSYL TRANSFERASE"/>
    <property type="match status" value="1"/>
</dbReference>
<evidence type="ECO:0000256" key="4">
    <source>
        <dbReference type="ARBA" id="ARBA00022679"/>
    </source>
</evidence>
<dbReference type="InterPro" id="IPR050297">
    <property type="entry name" value="LipidA_mod_glycosyltrf_83"/>
</dbReference>
<keyword evidence="11" id="KW-1185">Reference proteome</keyword>
<gene>
    <name evidence="10" type="ORF">HNQ51_001276</name>
</gene>
<name>A0A840S2L4_9BURK</name>
<evidence type="ECO:0000256" key="7">
    <source>
        <dbReference type="ARBA" id="ARBA00023136"/>
    </source>
</evidence>
<reference evidence="10 11" key="1">
    <citation type="submission" date="2020-08" db="EMBL/GenBank/DDBJ databases">
        <title>Genomic Encyclopedia of Type Strains, Phase IV (KMG-IV): sequencing the most valuable type-strain genomes for metagenomic binning, comparative biology and taxonomic classification.</title>
        <authorList>
            <person name="Goeker M."/>
        </authorList>
    </citation>
    <scope>NUCLEOTIDE SEQUENCE [LARGE SCALE GENOMIC DNA]</scope>
    <source>
        <strain evidence="10 11">DSM 23958</strain>
    </source>
</reference>
<evidence type="ECO:0000313" key="11">
    <source>
        <dbReference type="Proteomes" id="UP000554837"/>
    </source>
</evidence>
<comment type="caution">
    <text evidence="10">The sequence shown here is derived from an EMBL/GenBank/DDBJ whole genome shotgun (WGS) entry which is preliminary data.</text>
</comment>
<evidence type="ECO:0000256" key="8">
    <source>
        <dbReference type="SAM" id="Phobius"/>
    </source>
</evidence>
<dbReference type="AlphaFoldDB" id="A0A840S2L4"/>
<evidence type="ECO:0000313" key="10">
    <source>
        <dbReference type="EMBL" id="MBB5203983.1"/>
    </source>
</evidence>
<feature type="domain" description="Glycosyltransferase RgtA/B/C/D-like" evidence="9">
    <location>
        <begin position="73"/>
        <end position="215"/>
    </location>
</feature>
<dbReference type="GO" id="GO:0010041">
    <property type="term" value="P:response to iron(III) ion"/>
    <property type="evidence" value="ECO:0007669"/>
    <property type="project" value="TreeGrafter"/>
</dbReference>
<dbReference type="GO" id="GO:0009103">
    <property type="term" value="P:lipopolysaccharide biosynthetic process"/>
    <property type="evidence" value="ECO:0007669"/>
    <property type="project" value="UniProtKB-ARBA"/>
</dbReference>
<feature type="transmembrane region" description="Helical" evidence="8">
    <location>
        <begin position="162"/>
        <end position="193"/>
    </location>
</feature>
<keyword evidence="7 8" id="KW-0472">Membrane</keyword>
<evidence type="ECO:0000256" key="3">
    <source>
        <dbReference type="ARBA" id="ARBA00022676"/>
    </source>
</evidence>
<keyword evidence="5 8" id="KW-0812">Transmembrane</keyword>
<feature type="transmembrane region" description="Helical" evidence="8">
    <location>
        <begin position="261"/>
        <end position="283"/>
    </location>
</feature>
<dbReference type="RefSeq" id="WP_175423640.1">
    <property type="nucleotide sequence ID" value="NZ_CP040709.1"/>
</dbReference>
<evidence type="ECO:0000256" key="1">
    <source>
        <dbReference type="ARBA" id="ARBA00004651"/>
    </source>
</evidence>
<evidence type="ECO:0000259" key="9">
    <source>
        <dbReference type="Pfam" id="PF13231"/>
    </source>
</evidence>
<feature type="transmembrane region" description="Helical" evidence="8">
    <location>
        <begin position="295"/>
        <end position="317"/>
    </location>
</feature>
<dbReference type="Pfam" id="PF13231">
    <property type="entry name" value="PMT_2"/>
    <property type="match status" value="1"/>
</dbReference>
<evidence type="ECO:0000256" key="5">
    <source>
        <dbReference type="ARBA" id="ARBA00022692"/>
    </source>
</evidence>
<accession>A0A840S2L4</accession>
<dbReference type="Proteomes" id="UP000554837">
    <property type="component" value="Unassembled WGS sequence"/>
</dbReference>
<protein>
    <submittedName>
        <fullName evidence="10">4-amino-4-deoxy-L-arabinose transferase-like glycosyltransferase</fullName>
    </submittedName>
</protein>
<organism evidence="10 11">
    <name type="scientific">Inhella inkyongensis</name>
    <dbReference type="NCBI Taxonomy" id="392593"/>
    <lineage>
        <taxon>Bacteria</taxon>
        <taxon>Pseudomonadati</taxon>
        <taxon>Pseudomonadota</taxon>
        <taxon>Betaproteobacteria</taxon>
        <taxon>Burkholderiales</taxon>
        <taxon>Sphaerotilaceae</taxon>
        <taxon>Inhella</taxon>
    </lineage>
</organism>
<dbReference type="GO" id="GO:0016763">
    <property type="term" value="F:pentosyltransferase activity"/>
    <property type="evidence" value="ECO:0007669"/>
    <property type="project" value="TreeGrafter"/>
</dbReference>
<keyword evidence="2" id="KW-1003">Cell membrane</keyword>
<feature type="transmembrane region" description="Helical" evidence="8">
    <location>
        <begin position="15"/>
        <end position="34"/>
    </location>
</feature>
<keyword evidence="4 10" id="KW-0808">Transferase</keyword>
<keyword evidence="6 8" id="KW-1133">Transmembrane helix</keyword>
<evidence type="ECO:0000256" key="6">
    <source>
        <dbReference type="ARBA" id="ARBA00022989"/>
    </source>
</evidence>
<evidence type="ECO:0000256" key="2">
    <source>
        <dbReference type="ARBA" id="ARBA00022475"/>
    </source>
</evidence>
<sequence length="500" mass="54440">MFVNCFCPERADWRAWCLLLGTALGLRLLFYSGFFGSDELTYVLHAYRLLDGDWSVSPYVGGNRYGWSLPVAGLAALLGRAEWVAASYSMACSVAEIALLAGLGGVLVGQRTAWAAAWVLAFTPMHIHLSGRLDADAPMALAVSASFLLFCWGELQVRRLGFLAAGLAAGWAFWLKPAACVYLGVFALLPVVLWRWRSAWVWAVLGLALMVGANCLWFGVLTGDGAFLFKAMSARRASGYLEAEMAAGAARDAPYFYLQYLFFKIHHTGLMGPLALLGLGALWRQRSAPGARLTLLWSMGLLALLSLLPIGWSPLVLIPKQTNYMALFLAPLALLAALGLQRLPRAVWGAMAVTGLLFAALLQAQVAVFTANSRALLERARLTPEQIFWVSSNAHRAAVFEMLVRQPLPQVRSLDLWTPGQPGLAYLDPQTLAWGRMERFPSVAERPICWQPAGELQGRAQGAGPALLRGLFQVWPGPLPVPMQALVTPQPALLFSLESC</sequence>
<dbReference type="InterPro" id="IPR038731">
    <property type="entry name" value="RgtA/B/C-like"/>
</dbReference>
<dbReference type="GO" id="GO:0005886">
    <property type="term" value="C:plasma membrane"/>
    <property type="evidence" value="ECO:0007669"/>
    <property type="project" value="UniProtKB-SubCell"/>
</dbReference>
<keyword evidence="3" id="KW-0328">Glycosyltransferase</keyword>
<dbReference type="PANTHER" id="PTHR33908">
    <property type="entry name" value="MANNOSYLTRANSFERASE YKCB-RELATED"/>
    <property type="match status" value="1"/>
</dbReference>
<proteinExistence type="predicted"/>
<feature type="transmembrane region" description="Helical" evidence="8">
    <location>
        <begin position="199"/>
        <end position="229"/>
    </location>
</feature>
<feature type="transmembrane region" description="Helical" evidence="8">
    <location>
        <begin position="324"/>
        <end position="340"/>
    </location>
</feature>
<feature type="transmembrane region" description="Helical" evidence="8">
    <location>
        <begin position="346"/>
        <end position="371"/>
    </location>
</feature>
<comment type="subcellular location">
    <subcellularLocation>
        <location evidence="1">Cell membrane</location>
        <topology evidence="1">Multi-pass membrane protein</topology>
    </subcellularLocation>
</comment>